<dbReference type="GO" id="GO:0003852">
    <property type="term" value="F:2-isopropylmalate synthase activity"/>
    <property type="evidence" value="ECO:0007669"/>
    <property type="project" value="TreeGrafter"/>
</dbReference>
<dbReference type="Pfam" id="PF00682">
    <property type="entry name" value="HMGL-like"/>
    <property type="match status" value="1"/>
</dbReference>
<dbReference type="InterPro" id="IPR013785">
    <property type="entry name" value="Aldolase_TIM"/>
</dbReference>
<evidence type="ECO:0000313" key="4">
    <source>
        <dbReference type="Proteomes" id="UP000188879"/>
    </source>
</evidence>
<dbReference type="Proteomes" id="UP000188879">
    <property type="component" value="Unassembled WGS sequence"/>
</dbReference>
<sequence>MSDFRAIRIIDCTLRDGAYRRPKGFSAAETARIAAGLEAAGMPVVELGHGLGLGAPAKGLFPNGDSDEAYLRAGRGVLDRARMAALALPGIAALDDLRRGADLGLEILRVGIDILRAEEALPYLAEGRRLGLETHASLLKSSMVGPDGFARAALRMAEGGAQHIGLYDSAGALLPGQVASMVAAARAEVAVGLAFHGHNNLGLAVANSLAAIEAGAATVDCTLRGVGRSAGNAATEVFVLAARRAGLVVPGDFVALGRMSQDDILPIFGPIEIAPEDAGMGFAGLHSDGLALVREVAAARRLAPLTLLLALAARPPVA</sequence>
<dbReference type="SUPFAM" id="SSF51569">
    <property type="entry name" value="Aldolase"/>
    <property type="match status" value="1"/>
</dbReference>
<evidence type="ECO:0000259" key="2">
    <source>
        <dbReference type="PROSITE" id="PS50991"/>
    </source>
</evidence>
<evidence type="ECO:0000256" key="1">
    <source>
        <dbReference type="ARBA" id="ARBA00023211"/>
    </source>
</evidence>
<protein>
    <recommendedName>
        <fullName evidence="2">Pyruvate carboxyltransferase domain-containing protein</fullName>
    </recommendedName>
</protein>
<dbReference type="PROSITE" id="PS50991">
    <property type="entry name" value="PYR_CT"/>
    <property type="match status" value="1"/>
</dbReference>
<gene>
    <name evidence="3" type="ORF">BKE38_22840</name>
</gene>
<dbReference type="PANTHER" id="PTHR10277">
    <property type="entry name" value="HOMOCITRATE SYNTHASE-RELATED"/>
    <property type="match status" value="1"/>
</dbReference>
<dbReference type="GO" id="GO:0009098">
    <property type="term" value="P:L-leucine biosynthetic process"/>
    <property type="evidence" value="ECO:0007669"/>
    <property type="project" value="TreeGrafter"/>
</dbReference>
<dbReference type="OrthoDB" id="9803573at2"/>
<feature type="non-terminal residue" evidence="3">
    <location>
        <position position="318"/>
    </location>
</feature>
<keyword evidence="1" id="KW-0464">Manganese</keyword>
<keyword evidence="4" id="KW-1185">Reference proteome</keyword>
<evidence type="ECO:0000313" key="3">
    <source>
        <dbReference type="EMBL" id="ONG47664.1"/>
    </source>
</evidence>
<feature type="domain" description="Pyruvate carboxyltransferase" evidence="2">
    <location>
        <begin position="7"/>
        <end position="257"/>
    </location>
</feature>
<dbReference type="PANTHER" id="PTHR10277:SF9">
    <property type="entry name" value="2-ISOPROPYLMALATE SYNTHASE 1, CHLOROPLASTIC-RELATED"/>
    <property type="match status" value="1"/>
</dbReference>
<name>A0A1V2GX84_9PROT</name>
<dbReference type="EMBL" id="MLCO01000266">
    <property type="protein sequence ID" value="ONG47664.1"/>
    <property type="molecule type" value="Genomic_DNA"/>
</dbReference>
<organism evidence="3 4">
    <name type="scientific">Teichococcus deserti</name>
    <dbReference type="NCBI Taxonomy" id="1817963"/>
    <lineage>
        <taxon>Bacteria</taxon>
        <taxon>Pseudomonadati</taxon>
        <taxon>Pseudomonadota</taxon>
        <taxon>Alphaproteobacteria</taxon>
        <taxon>Acetobacterales</taxon>
        <taxon>Roseomonadaceae</taxon>
        <taxon>Roseomonas</taxon>
    </lineage>
</organism>
<reference evidence="3 4" key="1">
    <citation type="submission" date="2016-10" db="EMBL/GenBank/DDBJ databases">
        <title>Draft Genome sequence of Roseomonas sp. strain M3.</title>
        <authorList>
            <person name="Subhash Y."/>
            <person name="Lee S."/>
        </authorList>
    </citation>
    <scope>NUCLEOTIDE SEQUENCE [LARGE SCALE GENOMIC DNA]</scope>
    <source>
        <strain evidence="3 4">M3</strain>
    </source>
</reference>
<dbReference type="InterPro" id="IPR050073">
    <property type="entry name" value="2-IPM_HCS-like"/>
</dbReference>
<comment type="caution">
    <text evidence="3">The sequence shown here is derived from an EMBL/GenBank/DDBJ whole genome shotgun (WGS) entry which is preliminary data.</text>
</comment>
<dbReference type="Gene3D" id="3.20.20.70">
    <property type="entry name" value="Aldolase class I"/>
    <property type="match status" value="1"/>
</dbReference>
<accession>A0A1V2GX84</accession>
<dbReference type="AlphaFoldDB" id="A0A1V2GX84"/>
<dbReference type="NCBIfam" id="NF006049">
    <property type="entry name" value="PRK08195.1"/>
    <property type="match status" value="1"/>
</dbReference>
<proteinExistence type="predicted"/>
<dbReference type="InterPro" id="IPR000891">
    <property type="entry name" value="PYR_CT"/>
</dbReference>